<feature type="transmembrane region" description="Helical" evidence="7">
    <location>
        <begin position="300"/>
        <end position="322"/>
    </location>
</feature>
<keyword evidence="5 7" id="KW-1133">Transmembrane helix</keyword>
<keyword evidence="4 7" id="KW-0812">Transmembrane</keyword>
<dbReference type="InterPro" id="IPR050360">
    <property type="entry name" value="MFS_Sugar_Transporters"/>
</dbReference>
<accession>A0A8H7UJT8</accession>
<dbReference type="GO" id="GO:0005351">
    <property type="term" value="F:carbohydrate:proton symporter activity"/>
    <property type="evidence" value="ECO:0007669"/>
    <property type="project" value="TreeGrafter"/>
</dbReference>
<dbReference type="Pfam" id="PF00083">
    <property type="entry name" value="Sugar_tr"/>
    <property type="match status" value="1"/>
</dbReference>
<comment type="subcellular location">
    <subcellularLocation>
        <location evidence="1">Membrane</location>
        <topology evidence="1">Multi-pass membrane protein</topology>
    </subcellularLocation>
</comment>
<feature type="transmembrane region" description="Helical" evidence="7">
    <location>
        <begin position="119"/>
        <end position="137"/>
    </location>
</feature>
<feature type="transmembrane region" description="Helical" evidence="7">
    <location>
        <begin position="395"/>
        <end position="418"/>
    </location>
</feature>
<feature type="transmembrane region" description="Helical" evidence="7">
    <location>
        <begin position="466"/>
        <end position="485"/>
    </location>
</feature>
<feature type="transmembrane region" description="Helical" evidence="7">
    <location>
        <begin position="175"/>
        <end position="196"/>
    </location>
</feature>
<dbReference type="AlphaFoldDB" id="A0A8H7UJT8"/>
<dbReference type="OrthoDB" id="65569at2759"/>
<dbReference type="FunFam" id="1.20.1250.20:FF:000134">
    <property type="entry name" value="MFS sugar transporter protein"/>
    <property type="match status" value="1"/>
</dbReference>
<reference evidence="9" key="1">
    <citation type="submission" date="2020-12" db="EMBL/GenBank/DDBJ databases">
        <title>Metabolic potential, ecology and presence of endohyphal bacteria is reflected in genomic diversity of Mucoromycotina.</title>
        <authorList>
            <person name="Muszewska A."/>
            <person name="Okrasinska A."/>
            <person name="Steczkiewicz K."/>
            <person name="Drgas O."/>
            <person name="Orlowska M."/>
            <person name="Perlinska-Lenart U."/>
            <person name="Aleksandrzak-Piekarczyk T."/>
            <person name="Szatraj K."/>
            <person name="Zielenkiewicz U."/>
            <person name="Pilsyk S."/>
            <person name="Malc E."/>
            <person name="Mieczkowski P."/>
            <person name="Kruszewska J.S."/>
            <person name="Biernat P."/>
            <person name="Pawlowska J."/>
        </authorList>
    </citation>
    <scope>NUCLEOTIDE SEQUENCE</scope>
    <source>
        <strain evidence="9">WA0000051536</strain>
    </source>
</reference>
<dbReference type="GO" id="GO:0016020">
    <property type="term" value="C:membrane"/>
    <property type="evidence" value="ECO:0007669"/>
    <property type="project" value="UniProtKB-SubCell"/>
</dbReference>
<feature type="domain" description="Major facilitator superfamily (MFS) profile" evidence="8">
    <location>
        <begin position="50"/>
        <end position="489"/>
    </location>
</feature>
<dbReference type="Proteomes" id="UP000612746">
    <property type="component" value="Unassembled WGS sequence"/>
</dbReference>
<dbReference type="PROSITE" id="PS50850">
    <property type="entry name" value="MFS"/>
    <property type="match status" value="1"/>
</dbReference>
<feature type="transmembrane region" description="Helical" evidence="7">
    <location>
        <begin position="208"/>
        <end position="228"/>
    </location>
</feature>
<keyword evidence="6 7" id="KW-0472">Membrane</keyword>
<proteinExistence type="inferred from homology"/>
<gene>
    <name evidence="9" type="ORF">INT44_001356</name>
</gene>
<evidence type="ECO:0000256" key="7">
    <source>
        <dbReference type="SAM" id="Phobius"/>
    </source>
</evidence>
<feature type="transmembrane region" description="Helical" evidence="7">
    <location>
        <begin position="439"/>
        <end position="460"/>
    </location>
</feature>
<dbReference type="Gene3D" id="1.20.1250.20">
    <property type="entry name" value="MFS general substrate transporter like domains"/>
    <property type="match status" value="1"/>
</dbReference>
<evidence type="ECO:0000256" key="4">
    <source>
        <dbReference type="ARBA" id="ARBA00022692"/>
    </source>
</evidence>
<dbReference type="EMBL" id="JAEPRA010000002">
    <property type="protein sequence ID" value="KAG2188601.1"/>
    <property type="molecule type" value="Genomic_DNA"/>
</dbReference>
<protein>
    <recommendedName>
        <fullName evidence="8">Major facilitator superfamily (MFS) profile domain-containing protein</fullName>
    </recommendedName>
</protein>
<organism evidence="9 10">
    <name type="scientific">Umbelopsis vinacea</name>
    <dbReference type="NCBI Taxonomy" id="44442"/>
    <lineage>
        <taxon>Eukaryota</taxon>
        <taxon>Fungi</taxon>
        <taxon>Fungi incertae sedis</taxon>
        <taxon>Mucoromycota</taxon>
        <taxon>Mucoromycotina</taxon>
        <taxon>Umbelopsidomycetes</taxon>
        <taxon>Umbelopsidales</taxon>
        <taxon>Umbelopsidaceae</taxon>
        <taxon>Umbelopsis</taxon>
    </lineage>
</organism>
<evidence type="ECO:0000313" key="10">
    <source>
        <dbReference type="Proteomes" id="UP000612746"/>
    </source>
</evidence>
<evidence type="ECO:0000256" key="3">
    <source>
        <dbReference type="ARBA" id="ARBA00022448"/>
    </source>
</evidence>
<evidence type="ECO:0000256" key="2">
    <source>
        <dbReference type="ARBA" id="ARBA00010992"/>
    </source>
</evidence>
<feature type="transmembrane region" description="Helical" evidence="7">
    <location>
        <begin position="342"/>
        <end position="362"/>
    </location>
</feature>
<feature type="transmembrane region" description="Helical" evidence="7">
    <location>
        <begin position="143"/>
        <end position="163"/>
    </location>
</feature>
<evidence type="ECO:0000259" key="8">
    <source>
        <dbReference type="PROSITE" id="PS50850"/>
    </source>
</evidence>
<dbReference type="PANTHER" id="PTHR48022">
    <property type="entry name" value="PLASTIDIC GLUCOSE TRANSPORTER 4"/>
    <property type="match status" value="1"/>
</dbReference>
<dbReference type="InterPro" id="IPR005828">
    <property type="entry name" value="MFS_sugar_transport-like"/>
</dbReference>
<dbReference type="PANTHER" id="PTHR48022:SF79">
    <property type="entry name" value="LACTOSE PERMEASE, PUTATIVE (AFU_ORTHOLOGUE AFUA_6G01860)-RELATED"/>
    <property type="match status" value="1"/>
</dbReference>
<dbReference type="InterPro" id="IPR020846">
    <property type="entry name" value="MFS_dom"/>
</dbReference>
<sequence length="527" mass="58328">MSDEKIEMKEEVANAEEVAAIEAVTDEELEKLSREAITFWSKATFRIALIMFVQGCNQAGYGVDWGVIGGVNSIKQFHDFFGFENSGSTIGIINALMTVGNIAGAPFLSLGDVIGRRGVNVLGNAIVIMASLIQAFAPNLATLMAGRFFMGFGSAMMSNPQYMAEVSPTHWRGRIVGIFGACFQVGSILMTCVLLGTNTLQSDWAWRLPFLLQMIFPLVVVVGSYLITPESPRYLILKGKTDEARAIVAKYHTSSGDINEPIVEVVIQQMIRSVKNEQVGVKTLWDFRPFFRANGGRYRFLLLVLYSIFQQWNGGGIVSYYLSPILDTLGITSSEQQLEINLGMVLVYFVFTMVGSFIVDLVRRRTLIFAGLISFIILQTCSTITSWKYTETQSYSLACLGIFWIFAFQTCSSTLIATMHNLYPVELISLPLRARGMGLFGLIQGIAGVIQSYGISVGINALGYKIYVVFIVYNCIQLALSYFLFPETGGLSLEEIDVIFETPGVSPMKMGQQIEKAKKERKDGIHE</sequence>
<comment type="caution">
    <text evidence="9">The sequence shown here is derived from an EMBL/GenBank/DDBJ whole genome shotgun (WGS) entry which is preliminary data.</text>
</comment>
<evidence type="ECO:0000313" key="9">
    <source>
        <dbReference type="EMBL" id="KAG2188601.1"/>
    </source>
</evidence>
<keyword evidence="10" id="KW-1185">Reference proteome</keyword>
<comment type="similarity">
    <text evidence="2">Belongs to the major facilitator superfamily. Sugar transporter (TC 2.A.1.1) family.</text>
</comment>
<evidence type="ECO:0000256" key="5">
    <source>
        <dbReference type="ARBA" id="ARBA00022989"/>
    </source>
</evidence>
<name>A0A8H7UJT8_9FUNG</name>
<evidence type="ECO:0000256" key="6">
    <source>
        <dbReference type="ARBA" id="ARBA00023136"/>
    </source>
</evidence>
<dbReference type="InterPro" id="IPR036259">
    <property type="entry name" value="MFS_trans_sf"/>
</dbReference>
<keyword evidence="3" id="KW-0813">Transport</keyword>
<evidence type="ECO:0000256" key="1">
    <source>
        <dbReference type="ARBA" id="ARBA00004141"/>
    </source>
</evidence>
<dbReference type="SUPFAM" id="SSF103473">
    <property type="entry name" value="MFS general substrate transporter"/>
    <property type="match status" value="1"/>
</dbReference>